<evidence type="ECO:0000313" key="4">
    <source>
        <dbReference type="Proteomes" id="UP000030765"/>
    </source>
</evidence>
<accession>A0A084VU94</accession>
<dbReference type="EnsemblMetazoa" id="ASIC009135-RA">
    <property type="protein sequence ID" value="ASIC009135-PA"/>
    <property type="gene ID" value="ASIC009135"/>
</dbReference>
<dbReference type="EMBL" id="ATLV01016706">
    <property type="status" value="NOT_ANNOTATED_CDS"/>
    <property type="molecule type" value="Genomic_DNA"/>
</dbReference>
<dbReference type="Proteomes" id="UP000030765">
    <property type="component" value="Unassembled WGS sequence"/>
</dbReference>
<feature type="region of interest" description="Disordered" evidence="1">
    <location>
        <begin position="134"/>
        <end position="180"/>
    </location>
</feature>
<evidence type="ECO:0000256" key="1">
    <source>
        <dbReference type="SAM" id="MobiDB-lite"/>
    </source>
</evidence>
<organism evidence="2">
    <name type="scientific">Anopheles sinensis</name>
    <name type="common">Mosquito</name>
    <dbReference type="NCBI Taxonomy" id="74873"/>
    <lineage>
        <taxon>Eukaryota</taxon>
        <taxon>Metazoa</taxon>
        <taxon>Ecdysozoa</taxon>
        <taxon>Arthropoda</taxon>
        <taxon>Hexapoda</taxon>
        <taxon>Insecta</taxon>
        <taxon>Pterygota</taxon>
        <taxon>Neoptera</taxon>
        <taxon>Endopterygota</taxon>
        <taxon>Diptera</taxon>
        <taxon>Nematocera</taxon>
        <taxon>Culicoidea</taxon>
        <taxon>Culicidae</taxon>
        <taxon>Anophelinae</taxon>
        <taxon>Anopheles</taxon>
    </lineage>
</organism>
<feature type="compositionally biased region" description="Pro residues" evidence="1">
    <location>
        <begin position="86"/>
        <end position="97"/>
    </location>
</feature>
<dbReference type="AlphaFoldDB" id="A0A084VU94"/>
<dbReference type="EMBL" id="KE525103">
    <property type="protein sequence ID" value="KFB41538.1"/>
    <property type="molecule type" value="Genomic_DNA"/>
</dbReference>
<protein>
    <submittedName>
        <fullName evidence="2 3">Latent-transforming growth factor beta-binding protein 1-like protein</fullName>
    </submittedName>
</protein>
<proteinExistence type="predicted"/>
<dbReference type="VEuPathDB" id="VectorBase:ASIC009135"/>
<keyword evidence="4" id="KW-1185">Reference proteome</keyword>
<reference evidence="3" key="2">
    <citation type="submission" date="2020-05" db="UniProtKB">
        <authorList>
            <consortium name="EnsemblMetazoa"/>
        </authorList>
    </citation>
    <scope>IDENTIFICATION</scope>
</reference>
<feature type="region of interest" description="Disordered" evidence="1">
    <location>
        <begin position="64"/>
        <end position="97"/>
    </location>
</feature>
<name>A0A084VU94_ANOSI</name>
<evidence type="ECO:0000313" key="3">
    <source>
        <dbReference type="EnsemblMetazoa" id="ASIC009135-PA"/>
    </source>
</evidence>
<sequence>MGNNGSKWQSGASGRSKGWLYQSCVARALTRTHSDFSPTSELLGGLALPPKSERTYQRTRQFGRLRSRSTINASSKLRDHQTDWRAPPPSPRAPLFPPEVCAGALCPEDAPDRRCYRASKNPISWLLRECVTRTSDGDDYDGCSSSSSIARSTEITPWGKPPSSTSKPFREPSKRPSRKV</sequence>
<evidence type="ECO:0000313" key="2">
    <source>
        <dbReference type="EMBL" id="KFB41538.1"/>
    </source>
</evidence>
<gene>
    <name evidence="2" type="ORF">ZHAS_00009135</name>
</gene>
<reference evidence="2 4" key="1">
    <citation type="journal article" date="2014" name="BMC Genomics">
        <title>Genome sequence of Anopheles sinensis provides insight into genetics basis of mosquito competence for malaria parasites.</title>
        <authorList>
            <person name="Zhou D."/>
            <person name="Zhang D."/>
            <person name="Ding G."/>
            <person name="Shi L."/>
            <person name="Hou Q."/>
            <person name="Ye Y."/>
            <person name="Xu Y."/>
            <person name="Zhou H."/>
            <person name="Xiong C."/>
            <person name="Li S."/>
            <person name="Yu J."/>
            <person name="Hong S."/>
            <person name="Yu X."/>
            <person name="Zou P."/>
            <person name="Chen C."/>
            <person name="Chang X."/>
            <person name="Wang W."/>
            <person name="Lv Y."/>
            <person name="Sun Y."/>
            <person name="Ma L."/>
            <person name="Shen B."/>
            <person name="Zhu C."/>
        </authorList>
    </citation>
    <scope>NUCLEOTIDE SEQUENCE [LARGE SCALE GENOMIC DNA]</scope>
</reference>